<evidence type="ECO:0000313" key="3">
    <source>
        <dbReference type="Proteomes" id="UP000026961"/>
    </source>
</evidence>
<keyword evidence="3" id="KW-1185">Reference proteome</keyword>
<dbReference type="AlphaFoldDB" id="A0A0D9YKD1"/>
<feature type="compositionally biased region" description="Gly residues" evidence="1">
    <location>
        <begin position="18"/>
        <end position="27"/>
    </location>
</feature>
<dbReference type="EnsemblPlants" id="OGLUM01G49070.4">
    <property type="protein sequence ID" value="OGLUM01G49070.4"/>
    <property type="gene ID" value="OGLUM01G49070"/>
</dbReference>
<evidence type="ECO:0000256" key="1">
    <source>
        <dbReference type="SAM" id="MobiDB-lite"/>
    </source>
</evidence>
<sequence>MLCTATSSSSTSISSMSTGGGINGGWTRGDENDNTNGGNNTDKASFSTRAFSGPHAFCISIIIDHVRPCSATSLPSSQALIIQISFRLFWGDVYLYDTFGSAMSRVTRWFTKTGRGSIQTSD</sequence>
<name>A0A0D9YKD1_9ORYZ</name>
<organism evidence="2">
    <name type="scientific">Oryza glumipatula</name>
    <dbReference type="NCBI Taxonomy" id="40148"/>
    <lineage>
        <taxon>Eukaryota</taxon>
        <taxon>Viridiplantae</taxon>
        <taxon>Streptophyta</taxon>
        <taxon>Embryophyta</taxon>
        <taxon>Tracheophyta</taxon>
        <taxon>Spermatophyta</taxon>
        <taxon>Magnoliopsida</taxon>
        <taxon>Liliopsida</taxon>
        <taxon>Poales</taxon>
        <taxon>Poaceae</taxon>
        <taxon>BOP clade</taxon>
        <taxon>Oryzoideae</taxon>
        <taxon>Oryzeae</taxon>
        <taxon>Oryzinae</taxon>
        <taxon>Oryza</taxon>
    </lineage>
</organism>
<evidence type="ECO:0000313" key="2">
    <source>
        <dbReference type="EnsemblPlants" id="OGLUM01G49070.4"/>
    </source>
</evidence>
<accession>A0A0D9YKD1</accession>
<feature type="region of interest" description="Disordered" evidence="1">
    <location>
        <begin position="1"/>
        <end position="45"/>
    </location>
</feature>
<dbReference type="HOGENOM" id="CLU_2030340_0_0_1"/>
<protein>
    <submittedName>
        <fullName evidence="2">Uncharacterized protein</fullName>
    </submittedName>
</protein>
<reference evidence="2" key="3">
    <citation type="submission" date="2018-05" db="EMBL/GenBank/DDBJ databases">
        <title>OgluRS3 (Oryza glumaepatula Reference Sequence Version 3).</title>
        <authorList>
            <person name="Zhang J."/>
            <person name="Kudrna D."/>
            <person name="Lee S."/>
            <person name="Talag J."/>
            <person name="Welchert J."/>
            <person name="Wing R.A."/>
        </authorList>
    </citation>
    <scope>NUCLEOTIDE SEQUENCE [LARGE SCALE GENOMIC DNA]</scope>
</reference>
<proteinExistence type="predicted"/>
<reference evidence="2" key="2">
    <citation type="submission" date="2015-04" db="UniProtKB">
        <authorList>
            <consortium name="EnsemblPlants"/>
        </authorList>
    </citation>
    <scope>IDENTIFICATION</scope>
</reference>
<feature type="compositionally biased region" description="Low complexity" evidence="1">
    <location>
        <begin position="1"/>
        <end position="17"/>
    </location>
</feature>
<dbReference type="Proteomes" id="UP000026961">
    <property type="component" value="Chromosome 1"/>
</dbReference>
<dbReference type="Gramene" id="OGLUM01G49070.4">
    <property type="protein sequence ID" value="OGLUM01G49070.4"/>
    <property type="gene ID" value="OGLUM01G49070"/>
</dbReference>
<reference evidence="2" key="1">
    <citation type="submission" date="2013-08" db="EMBL/GenBank/DDBJ databases">
        <title>Oryza genome evolution.</title>
        <authorList>
            <person name="Wing R.A."/>
            <person name="Panaud O."/>
            <person name="Oliveira A.C."/>
        </authorList>
    </citation>
    <scope>NUCLEOTIDE SEQUENCE</scope>
</reference>